<dbReference type="SUPFAM" id="SSF54001">
    <property type="entry name" value="Cysteine proteinases"/>
    <property type="match status" value="1"/>
</dbReference>
<dbReference type="InterPro" id="IPR039417">
    <property type="entry name" value="Peptidase_C1A_papain-like"/>
</dbReference>
<feature type="domain" description="Cathepsin propeptide inhibitor" evidence="11">
    <location>
        <begin position="41"/>
        <end position="93"/>
    </location>
</feature>
<dbReference type="InterPro" id="IPR038765">
    <property type="entry name" value="Papain-like_cys_pep_sf"/>
</dbReference>
<dbReference type="GO" id="GO:0050547">
    <property type="term" value="F:feruloyl-CoA hydratase/lyase activity"/>
    <property type="evidence" value="ECO:0007669"/>
    <property type="project" value="UniProtKB-ARBA"/>
</dbReference>
<evidence type="ECO:0000313" key="12">
    <source>
        <dbReference type="EMBL" id="JAU90424.1"/>
    </source>
</evidence>
<organism evidence="12">
    <name type="scientific">Noccaea caerulescens</name>
    <name type="common">Alpine penny-cress</name>
    <name type="synonym">Thlaspi caerulescens</name>
    <dbReference type="NCBI Taxonomy" id="107243"/>
    <lineage>
        <taxon>Eukaryota</taxon>
        <taxon>Viridiplantae</taxon>
        <taxon>Streptophyta</taxon>
        <taxon>Embryophyta</taxon>
        <taxon>Tracheophyta</taxon>
        <taxon>Spermatophyta</taxon>
        <taxon>Magnoliopsida</taxon>
        <taxon>eudicotyledons</taxon>
        <taxon>Gunneridae</taxon>
        <taxon>Pentapetalae</taxon>
        <taxon>rosids</taxon>
        <taxon>malvids</taxon>
        <taxon>Brassicales</taxon>
        <taxon>Brassicaceae</taxon>
        <taxon>Coluteocarpeae</taxon>
        <taxon>Noccaea</taxon>
    </lineage>
</organism>
<evidence type="ECO:0000256" key="8">
    <source>
        <dbReference type="ARBA" id="ARBA00066501"/>
    </source>
</evidence>
<evidence type="ECO:0000256" key="2">
    <source>
        <dbReference type="ARBA" id="ARBA00022670"/>
    </source>
</evidence>
<dbReference type="InterPro" id="IPR000668">
    <property type="entry name" value="Peptidase_C1A_C"/>
</dbReference>
<dbReference type="InterPro" id="IPR013128">
    <property type="entry name" value="Peptidase_C1A"/>
</dbReference>
<evidence type="ECO:0000256" key="7">
    <source>
        <dbReference type="ARBA" id="ARBA00058653"/>
    </source>
</evidence>
<keyword evidence="5" id="KW-1015">Disulfide bond</keyword>
<evidence type="ECO:0000256" key="3">
    <source>
        <dbReference type="ARBA" id="ARBA00022801"/>
    </source>
</evidence>
<sequence>MSKILLVSCLLALSLANLQLNIRYRSFINGEGVFTEATAREIYSHFHSPYTTKSELRFKIFSESLIEIRNHNMGKHSWRQGINDFTDMTHEEFAEQRLMKPQECSATNRYKIEKKPSLQAIPASYEWNNFGVVTPVKNQGSCGSCWTFSTVGSLEAHWNLLGKGRNVTFSEQQLVDCAGDFDNHGCKGGLPSHAFEYIRYAGGIESDVTYPYTAKDGQCVFRRSIAVGYVRHGSFNITQGDEVELAERLYNAGPVAVSFQVISGFKAYTSGVYKVDNCGKTTQDVNHAVLATGYGTESGVDFWNVKNSWGATWGNAGYFKIARGANMCAIGQCNSYPLIDNDRLEGLTQ</sequence>
<dbReference type="PANTHER" id="PTHR12411">
    <property type="entry name" value="CYSTEINE PROTEASE FAMILY C1-RELATED"/>
    <property type="match status" value="1"/>
</dbReference>
<dbReference type="InterPro" id="IPR013201">
    <property type="entry name" value="Prot_inhib_I29"/>
</dbReference>
<keyword evidence="2" id="KW-0645">Protease</keyword>
<evidence type="ECO:0000259" key="10">
    <source>
        <dbReference type="SMART" id="SM00645"/>
    </source>
</evidence>
<dbReference type="Pfam" id="PF08246">
    <property type="entry name" value="Inhibitor_I29"/>
    <property type="match status" value="1"/>
</dbReference>
<dbReference type="CDD" id="cd02248">
    <property type="entry name" value="Peptidase_C1A"/>
    <property type="match status" value="1"/>
</dbReference>
<dbReference type="EMBL" id="GEVM01015514">
    <property type="protein sequence ID" value="JAU90424.1"/>
    <property type="molecule type" value="Transcribed_RNA"/>
</dbReference>
<reference evidence="12" key="1">
    <citation type="submission" date="2016-07" db="EMBL/GenBank/DDBJ databases">
        <title>De novo transcriptome assembly of four accessions of the metal hyperaccumulator plant Noccaea caerulescens.</title>
        <authorList>
            <person name="Blande D."/>
            <person name="Halimaa P."/>
            <person name="Tervahauta A.I."/>
            <person name="Aarts M.G."/>
            <person name="Karenlampi S.O."/>
        </authorList>
    </citation>
    <scope>NUCLEOTIDE SEQUENCE</scope>
</reference>
<dbReference type="SMART" id="SM00645">
    <property type="entry name" value="Pept_C1"/>
    <property type="match status" value="1"/>
</dbReference>
<dbReference type="GO" id="GO:0004197">
    <property type="term" value="F:cysteine-type endopeptidase activity"/>
    <property type="evidence" value="ECO:0007669"/>
    <property type="project" value="UniProtKB-EC"/>
</dbReference>
<evidence type="ECO:0000256" key="9">
    <source>
        <dbReference type="SAM" id="SignalP"/>
    </source>
</evidence>
<evidence type="ECO:0000259" key="11">
    <source>
        <dbReference type="SMART" id="SM00848"/>
    </source>
</evidence>
<dbReference type="PROSITE" id="PS00639">
    <property type="entry name" value="THIOL_PROTEASE_HIS"/>
    <property type="match status" value="1"/>
</dbReference>
<name>A0A1J3JEA2_NOCCA</name>
<keyword evidence="3" id="KW-0378">Hydrolase</keyword>
<comment type="function">
    <text evidence="7">May play a role in proteolysis leading to mobilization of nitrogen during senescence and starvation.</text>
</comment>
<dbReference type="FunFam" id="3.90.70.10:FF:000039">
    <property type="entry name" value="Cysteine proteinase 2, putative"/>
    <property type="match status" value="1"/>
</dbReference>
<dbReference type="PROSITE" id="PS00139">
    <property type="entry name" value="THIOL_PROTEASE_CYS"/>
    <property type="match status" value="1"/>
</dbReference>
<comment type="similarity">
    <text evidence="1">Belongs to the peptidase C1 family.</text>
</comment>
<accession>A0A1J3JEA2</accession>
<evidence type="ECO:0000256" key="1">
    <source>
        <dbReference type="ARBA" id="ARBA00008455"/>
    </source>
</evidence>
<gene>
    <name evidence="12" type="ORF">MP_TR22785_c0_g1_i1_g.66352</name>
</gene>
<dbReference type="EC" id="3.4.22.16" evidence="8"/>
<evidence type="ECO:0000256" key="4">
    <source>
        <dbReference type="ARBA" id="ARBA00022807"/>
    </source>
</evidence>
<dbReference type="GO" id="GO:0006508">
    <property type="term" value="P:proteolysis"/>
    <property type="evidence" value="ECO:0007669"/>
    <property type="project" value="UniProtKB-KW"/>
</dbReference>
<comment type="catalytic activity">
    <reaction evidence="6">
        <text>Hydrolysis of proteins, acting as an aminopeptidase (notably, cleaving Arg-|-Xaa bonds) as well as an endopeptidase.</text>
        <dbReference type="EC" id="3.4.22.16"/>
    </reaction>
</comment>
<dbReference type="InterPro" id="IPR025660">
    <property type="entry name" value="Pept_his_AS"/>
</dbReference>
<evidence type="ECO:0000256" key="6">
    <source>
        <dbReference type="ARBA" id="ARBA00036517"/>
    </source>
</evidence>
<dbReference type="Pfam" id="PF00112">
    <property type="entry name" value="Peptidase_C1"/>
    <property type="match status" value="1"/>
</dbReference>
<dbReference type="SMART" id="SM00848">
    <property type="entry name" value="Inhibitor_I29"/>
    <property type="match status" value="1"/>
</dbReference>
<proteinExistence type="inferred from homology"/>
<dbReference type="PRINTS" id="PR00705">
    <property type="entry name" value="PAPAIN"/>
</dbReference>
<protein>
    <recommendedName>
        <fullName evidence="8">cathepsin H</fullName>
        <ecNumber evidence="8">3.4.22.16</ecNumber>
    </recommendedName>
</protein>
<keyword evidence="9" id="KW-0732">Signal</keyword>
<feature type="chain" id="PRO_5018763402" description="cathepsin H" evidence="9">
    <location>
        <begin position="17"/>
        <end position="349"/>
    </location>
</feature>
<feature type="domain" description="Peptidase C1A papain C-terminal" evidence="10">
    <location>
        <begin position="121"/>
        <end position="338"/>
    </location>
</feature>
<dbReference type="GO" id="GO:0009699">
    <property type="term" value="P:phenylpropanoid biosynthetic process"/>
    <property type="evidence" value="ECO:0007669"/>
    <property type="project" value="UniProtKB-ARBA"/>
</dbReference>
<dbReference type="AlphaFoldDB" id="A0A1J3JEA2"/>
<evidence type="ECO:0000256" key="5">
    <source>
        <dbReference type="ARBA" id="ARBA00023157"/>
    </source>
</evidence>
<dbReference type="Gene3D" id="3.90.70.10">
    <property type="entry name" value="Cysteine proteinases"/>
    <property type="match status" value="1"/>
</dbReference>
<feature type="signal peptide" evidence="9">
    <location>
        <begin position="1"/>
        <end position="16"/>
    </location>
</feature>
<dbReference type="InterPro" id="IPR000169">
    <property type="entry name" value="Pept_cys_AS"/>
</dbReference>
<keyword evidence="4" id="KW-0788">Thiol protease</keyword>